<organism evidence="3 4">
    <name type="scientific">Cupriavidus necator</name>
    <name type="common">Alcaligenes eutrophus</name>
    <name type="synonym">Ralstonia eutropha</name>
    <dbReference type="NCBI Taxonomy" id="106590"/>
    <lineage>
        <taxon>Bacteria</taxon>
        <taxon>Pseudomonadati</taxon>
        <taxon>Pseudomonadota</taxon>
        <taxon>Betaproteobacteria</taxon>
        <taxon>Burkholderiales</taxon>
        <taxon>Burkholderiaceae</taxon>
        <taxon>Cupriavidus</taxon>
    </lineage>
</organism>
<dbReference type="Pfam" id="PF02604">
    <property type="entry name" value="PhdYeFM_antitox"/>
    <property type="match status" value="1"/>
</dbReference>
<dbReference type="KEGG" id="cuh:BJN34_29315"/>
<dbReference type="InterPro" id="IPR036165">
    <property type="entry name" value="YefM-like_sf"/>
</dbReference>
<accession>A0A1U9UZG6</accession>
<reference evidence="4" key="1">
    <citation type="submission" date="2017-02" db="EMBL/GenBank/DDBJ databases">
        <title>Complete genome sequence of Cupriavidus necator strain NH9, a 3-chlorobenzoate degrader.</title>
        <authorList>
            <person name="Moriuchi R."/>
            <person name="Dohra H."/>
            <person name="Ogawa N."/>
        </authorList>
    </citation>
    <scope>NUCLEOTIDE SEQUENCE [LARGE SCALE GENOMIC DNA]</scope>
    <source>
        <strain evidence="4">NH9</strain>
    </source>
</reference>
<evidence type="ECO:0000313" key="3">
    <source>
        <dbReference type="EMBL" id="AQV97969.1"/>
    </source>
</evidence>
<dbReference type="AlphaFoldDB" id="A0A1U9UZG6"/>
<proteinExistence type="inferred from homology"/>
<dbReference type="Gene3D" id="3.40.1620.10">
    <property type="entry name" value="YefM-like domain"/>
    <property type="match status" value="1"/>
</dbReference>
<evidence type="ECO:0000256" key="2">
    <source>
        <dbReference type="RuleBase" id="RU362080"/>
    </source>
</evidence>
<comment type="function">
    <text evidence="2">Antitoxin component of a type II toxin-antitoxin (TA) system.</text>
</comment>
<dbReference type="RefSeq" id="WP_078200288.1">
    <property type="nucleotide sequence ID" value="NZ_CP017758.1"/>
</dbReference>
<dbReference type="SUPFAM" id="SSF143120">
    <property type="entry name" value="YefM-like"/>
    <property type="match status" value="1"/>
</dbReference>
<protein>
    <recommendedName>
        <fullName evidence="2">Antitoxin</fullName>
    </recommendedName>
</protein>
<dbReference type="NCBIfam" id="TIGR01552">
    <property type="entry name" value="phd_fam"/>
    <property type="match status" value="1"/>
</dbReference>
<name>A0A1U9UZG6_CUPNE</name>
<dbReference type="Proteomes" id="UP000189627">
    <property type="component" value="Chromosome 2"/>
</dbReference>
<dbReference type="InterPro" id="IPR006442">
    <property type="entry name" value="Antitoxin_Phd/YefM"/>
</dbReference>
<gene>
    <name evidence="3" type="ORF">BJN34_29315</name>
</gene>
<dbReference type="EMBL" id="CP017758">
    <property type="protein sequence ID" value="AQV97969.1"/>
    <property type="molecule type" value="Genomic_DNA"/>
</dbReference>
<evidence type="ECO:0000256" key="1">
    <source>
        <dbReference type="ARBA" id="ARBA00009981"/>
    </source>
</evidence>
<sequence length="86" mass="9182">MLTINMHDAKSQLSRLVEAVESGAEPVVIIARNGKPAAQLVPVPSPLSQRIGGGRALLGAAFDDLTLDRFNESDEEVGRLFSGEHD</sequence>
<evidence type="ECO:0000313" key="4">
    <source>
        <dbReference type="Proteomes" id="UP000189627"/>
    </source>
</evidence>
<dbReference type="OrthoDB" id="9800503at2"/>
<comment type="similarity">
    <text evidence="1 2">Belongs to the phD/YefM antitoxin family.</text>
</comment>